<dbReference type="Gene3D" id="3.10.350.10">
    <property type="entry name" value="LysM domain"/>
    <property type="match status" value="1"/>
</dbReference>
<evidence type="ECO:0000313" key="4">
    <source>
        <dbReference type="EMBL" id="VAX10753.1"/>
    </source>
</evidence>
<dbReference type="InterPro" id="IPR016047">
    <property type="entry name" value="M23ase_b-sheet_dom"/>
</dbReference>
<evidence type="ECO:0000256" key="2">
    <source>
        <dbReference type="SAM" id="MobiDB-lite"/>
    </source>
</evidence>
<dbReference type="CDD" id="cd12797">
    <property type="entry name" value="M23_peptidase"/>
    <property type="match status" value="1"/>
</dbReference>
<dbReference type="AlphaFoldDB" id="A0A3B1BF90"/>
<evidence type="ECO:0000259" key="3">
    <source>
        <dbReference type="PROSITE" id="PS51782"/>
    </source>
</evidence>
<dbReference type="SMART" id="SM00257">
    <property type="entry name" value="LysM"/>
    <property type="match status" value="1"/>
</dbReference>
<feature type="region of interest" description="Disordered" evidence="2">
    <location>
        <begin position="96"/>
        <end position="126"/>
    </location>
</feature>
<dbReference type="CDD" id="cd00118">
    <property type="entry name" value="LysM"/>
    <property type="match status" value="1"/>
</dbReference>
<accession>A0A3B1BF90</accession>
<dbReference type="GO" id="GO:0009279">
    <property type="term" value="C:cell outer membrane"/>
    <property type="evidence" value="ECO:0007669"/>
    <property type="project" value="TreeGrafter"/>
</dbReference>
<dbReference type="Gene3D" id="2.70.70.10">
    <property type="entry name" value="Glucose Permease (Domain IIA)"/>
    <property type="match status" value="1"/>
</dbReference>
<dbReference type="Pfam" id="PF01551">
    <property type="entry name" value="Peptidase_M23"/>
    <property type="match status" value="1"/>
</dbReference>
<dbReference type="GO" id="GO:0004222">
    <property type="term" value="F:metalloendopeptidase activity"/>
    <property type="evidence" value="ECO:0007669"/>
    <property type="project" value="TreeGrafter"/>
</dbReference>
<dbReference type="Pfam" id="PF01476">
    <property type="entry name" value="LysM"/>
    <property type="match status" value="1"/>
</dbReference>
<keyword evidence="4" id="KW-0378">Hydrolase</keyword>
<reference evidence="4" key="1">
    <citation type="submission" date="2018-06" db="EMBL/GenBank/DDBJ databases">
        <authorList>
            <person name="Zhirakovskaya E."/>
        </authorList>
    </citation>
    <scope>NUCLEOTIDE SEQUENCE</scope>
</reference>
<organism evidence="4">
    <name type="scientific">hydrothermal vent metagenome</name>
    <dbReference type="NCBI Taxonomy" id="652676"/>
    <lineage>
        <taxon>unclassified sequences</taxon>
        <taxon>metagenomes</taxon>
        <taxon>ecological metagenomes</taxon>
    </lineage>
</organism>
<dbReference type="EMBL" id="UOFY01000054">
    <property type="protein sequence ID" value="VAX10753.1"/>
    <property type="molecule type" value="Genomic_DNA"/>
</dbReference>
<proteinExistence type="inferred from homology"/>
<name>A0A3B1BF90_9ZZZZ</name>
<dbReference type="PANTHER" id="PTHR21666:SF263">
    <property type="entry name" value="MUREIN HYDROLASE ACTIVATOR NLPD"/>
    <property type="match status" value="1"/>
</dbReference>
<dbReference type="InterPro" id="IPR036779">
    <property type="entry name" value="LysM_dom_sf"/>
</dbReference>
<dbReference type="InterPro" id="IPR018392">
    <property type="entry name" value="LysM"/>
</dbReference>
<feature type="domain" description="LysM" evidence="3">
    <location>
        <begin position="43"/>
        <end position="87"/>
    </location>
</feature>
<dbReference type="SUPFAM" id="SSF51261">
    <property type="entry name" value="Duplicated hybrid motif"/>
    <property type="match status" value="1"/>
</dbReference>
<protein>
    <submittedName>
        <fullName evidence="4">Murein hydrolase activator NlpD</fullName>
    </submittedName>
</protein>
<dbReference type="PANTHER" id="PTHR21666">
    <property type="entry name" value="PEPTIDASE-RELATED"/>
    <property type="match status" value="1"/>
</dbReference>
<evidence type="ECO:0000256" key="1">
    <source>
        <dbReference type="ARBA" id="ARBA00038420"/>
    </source>
</evidence>
<dbReference type="GO" id="GO:0032153">
    <property type="term" value="C:cell division site"/>
    <property type="evidence" value="ECO:0007669"/>
    <property type="project" value="TreeGrafter"/>
</dbReference>
<dbReference type="InterPro" id="IPR050570">
    <property type="entry name" value="Cell_wall_metabolism_enzyme"/>
</dbReference>
<sequence length="254" mass="28558">MQPMMQTRLVVIVLASLLLAACSSRFVSYGDGRYSNKNKYDQSLHTVRKGETLYSIAWQHGVDYRKVAGWNDISRPYTIFPGQKIKLTGIEKKKSAPETKTKVVSKHGKMSASTDKKHIASHKSKNNKNTKITWHWPTSGKIISRYSAKDPGKKGLDIEGRMGQPILAAASGEVVYSGNGLRGYGNLIIIKHNDIYFSAYAHNHNLFVKEAEKVKFGQKIADMGNSETSRPMLHFEIRRNGKPSNPLKYLPKKH</sequence>
<comment type="similarity">
    <text evidence="1">Belongs to the E.coli NlpD/Haemophilus LppB family.</text>
</comment>
<dbReference type="InterPro" id="IPR011055">
    <property type="entry name" value="Dup_hybrid_motif"/>
</dbReference>
<dbReference type="PROSITE" id="PS51782">
    <property type="entry name" value="LYSM"/>
    <property type="match status" value="1"/>
</dbReference>
<gene>
    <name evidence="4" type="ORF">MNBD_GAMMA25-2429</name>
</gene>